<dbReference type="Pfam" id="PF26557">
    <property type="entry name" value="Cullin_AB"/>
    <property type="match status" value="1"/>
</dbReference>
<dbReference type="Pfam" id="PF00888">
    <property type="entry name" value="Cullin"/>
    <property type="match status" value="1"/>
</dbReference>
<dbReference type="FunFam" id="1.20.1310.10:FF:000001">
    <property type="entry name" value="Cullin 3"/>
    <property type="match status" value="1"/>
</dbReference>
<dbReference type="InterPro" id="IPR045093">
    <property type="entry name" value="Cullin"/>
</dbReference>
<dbReference type="GO" id="GO:0006511">
    <property type="term" value="P:ubiquitin-dependent protein catabolic process"/>
    <property type="evidence" value="ECO:0007669"/>
    <property type="project" value="InterPro"/>
</dbReference>
<evidence type="ECO:0000256" key="1">
    <source>
        <dbReference type="ARBA" id="ARBA00006019"/>
    </source>
</evidence>
<dbReference type="Proteomes" id="UP000836841">
    <property type="component" value="Chromosome 1"/>
</dbReference>
<sequence>MDIDRVLMKNVLEFYVEIGMGEMKIYKEDFESFFLEDTTSYYSCKASRWIQEDSFSDYTLKAEECIKKEKESVTNYLHSSSVPKLVKVVEHALLVVRGSQLLEKKHSEFSEIVQKLITDADGEDTATKVQALLRNIIEMHDKYMVYVTGSFQNQNLIYNTFKEAFESFCIKTTSGSYSRAELLATFCDRIILKNWGSEELSDEGVEKVVKFLACISGEWDLFSELYGKKLARRLLSNRGANDDHERSILTKLKQQFGGSFTFKMEGMLKDMILSRENQNSFNEYVANNAKPGIGLTVTLLTTGFWPSYKTFDINLPSEMVKCVEGFKDFYETKTRSRKLTWIHSLGTCHIIGKFDQKPIELIVSTHQAALLLLFNTRDKLSYTDIQSQLNLSHEDLVWLLHSLSCAKYKILIKKQGTKTFQD</sequence>
<dbReference type="Gene3D" id="1.20.1310.10">
    <property type="entry name" value="Cullin Repeats"/>
    <property type="match status" value="2"/>
</dbReference>
<accession>A0AAU9RAX7</accession>
<dbReference type="InterPro" id="IPR059120">
    <property type="entry name" value="Cullin-like_AB"/>
</dbReference>
<dbReference type="InterPro" id="IPR036317">
    <property type="entry name" value="Cullin_homology_sf"/>
</dbReference>
<evidence type="ECO:0000259" key="4">
    <source>
        <dbReference type="PROSITE" id="PS50069"/>
    </source>
</evidence>
<evidence type="ECO:0000256" key="3">
    <source>
        <dbReference type="RuleBase" id="RU003829"/>
    </source>
</evidence>
<dbReference type="GO" id="GO:0031625">
    <property type="term" value="F:ubiquitin protein ligase binding"/>
    <property type="evidence" value="ECO:0007669"/>
    <property type="project" value="InterPro"/>
</dbReference>
<organism evidence="5 6">
    <name type="scientific">Thlaspi arvense</name>
    <name type="common">Field penny-cress</name>
    <dbReference type="NCBI Taxonomy" id="13288"/>
    <lineage>
        <taxon>Eukaryota</taxon>
        <taxon>Viridiplantae</taxon>
        <taxon>Streptophyta</taxon>
        <taxon>Embryophyta</taxon>
        <taxon>Tracheophyta</taxon>
        <taxon>Spermatophyta</taxon>
        <taxon>Magnoliopsida</taxon>
        <taxon>eudicotyledons</taxon>
        <taxon>Gunneridae</taxon>
        <taxon>Pentapetalae</taxon>
        <taxon>rosids</taxon>
        <taxon>malvids</taxon>
        <taxon>Brassicales</taxon>
        <taxon>Brassicaceae</taxon>
        <taxon>Thlaspideae</taxon>
        <taxon>Thlaspi</taxon>
    </lineage>
</organism>
<evidence type="ECO:0000313" key="5">
    <source>
        <dbReference type="EMBL" id="CAH2036008.1"/>
    </source>
</evidence>
<evidence type="ECO:0000256" key="2">
    <source>
        <dbReference type="PROSITE-ProRule" id="PRU00330"/>
    </source>
</evidence>
<reference evidence="5 6" key="1">
    <citation type="submission" date="2022-03" db="EMBL/GenBank/DDBJ databases">
        <authorList>
            <person name="Nunn A."/>
            <person name="Chopra R."/>
            <person name="Nunn A."/>
            <person name="Contreras Garrido A."/>
        </authorList>
    </citation>
    <scope>NUCLEOTIDE SEQUENCE [LARGE SCALE GENOMIC DNA]</scope>
</reference>
<dbReference type="PROSITE" id="PS50069">
    <property type="entry name" value="CULLIN_2"/>
    <property type="match status" value="1"/>
</dbReference>
<protein>
    <recommendedName>
        <fullName evidence="4">Cullin family profile domain-containing protein</fullName>
    </recommendedName>
</protein>
<dbReference type="SUPFAM" id="SSF75632">
    <property type="entry name" value="Cullin homology domain"/>
    <property type="match status" value="1"/>
</dbReference>
<name>A0AAU9RAX7_THLAR</name>
<feature type="domain" description="Cullin family profile" evidence="4">
    <location>
        <begin position="178"/>
        <end position="404"/>
    </location>
</feature>
<gene>
    <name evidence="5" type="ORF">TAV2_LOCUS2245</name>
</gene>
<dbReference type="AlphaFoldDB" id="A0AAU9RAX7"/>
<keyword evidence="6" id="KW-1185">Reference proteome</keyword>
<dbReference type="PANTHER" id="PTHR11932">
    <property type="entry name" value="CULLIN"/>
    <property type="match status" value="1"/>
</dbReference>
<evidence type="ECO:0000313" key="6">
    <source>
        <dbReference type="Proteomes" id="UP000836841"/>
    </source>
</evidence>
<dbReference type="InterPro" id="IPR016159">
    <property type="entry name" value="Cullin_repeat-like_dom_sf"/>
</dbReference>
<dbReference type="InterPro" id="IPR016158">
    <property type="entry name" value="Cullin_homology"/>
</dbReference>
<dbReference type="SMART" id="SM00182">
    <property type="entry name" value="CULLIN"/>
    <property type="match status" value="1"/>
</dbReference>
<dbReference type="EMBL" id="OU466857">
    <property type="protein sequence ID" value="CAH2036008.1"/>
    <property type="molecule type" value="Genomic_DNA"/>
</dbReference>
<dbReference type="SUPFAM" id="SSF74788">
    <property type="entry name" value="Cullin repeat-like"/>
    <property type="match status" value="1"/>
</dbReference>
<proteinExistence type="inferred from homology"/>
<comment type="similarity">
    <text evidence="1 2 3">Belongs to the cullin family.</text>
</comment>
<dbReference type="InterPro" id="IPR001373">
    <property type="entry name" value="Cullin_N"/>
</dbReference>
<dbReference type="Gene3D" id="3.30.230.130">
    <property type="entry name" value="Cullin, Chain C, Domain 2"/>
    <property type="match status" value="1"/>
</dbReference>